<evidence type="ECO:0000313" key="1">
    <source>
        <dbReference type="EMBL" id="NYT75153.1"/>
    </source>
</evidence>
<reference evidence="1 2" key="1">
    <citation type="submission" date="2020-07" db="EMBL/GenBank/DDBJ databases">
        <title>Halomonas sp. QX-2 draft genome sequence.</title>
        <authorList>
            <person name="Qiu X."/>
        </authorList>
    </citation>
    <scope>NUCLEOTIDE SEQUENCE [LARGE SCALE GENOMIC DNA]</scope>
    <source>
        <strain evidence="1 2">QX-2</strain>
    </source>
</reference>
<comment type="caution">
    <text evidence="1">The sequence shown here is derived from an EMBL/GenBank/DDBJ whole genome shotgun (WGS) entry which is preliminary data.</text>
</comment>
<accession>A0A7Z0NBT5</accession>
<dbReference type="EMBL" id="JACCGK010000030">
    <property type="protein sequence ID" value="NYT75153.1"/>
    <property type="molecule type" value="Genomic_DNA"/>
</dbReference>
<dbReference type="AlphaFoldDB" id="A0A7Z0NBT5"/>
<gene>
    <name evidence="1" type="ORF">HZU72_22480</name>
</gene>
<evidence type="ECO:0000313" key="2">
    <source>
        <dbReference type="Proteomes" id="UP000520876"/>
    </source>
</evidence>
<dbReference type="Proteomes" id="UP000520876">
    <property type="component" value="Unassembled WGS sequence"/>
</dbReference>
<sequence>MSISRHVKGRTLDAAYDYLNWWISGWPGAVMACQGYYISTPELTALTYPLRSGTFGMTANLPQEPSGPRWHR</sequence>
<organism evidence="1 2">
    <name type="scientific">Vreelandella sedimenti</name>
    <dbReference type="NCBI Taxonomy" id="2729618"/>
    <lineage>
        <taxon>Bacteria</taxon>
        <taxon>Pseudomonadati</taxon>
        <taxon>Pseudomonadota</taxon>
        <taxon>Gammaproteobacteria</taxon>
        <taxon>Oceanospirillales</taxon>
        <taxon>Halomonadaceae</taxon>
        <taxon>Vreelandella</taxon>
    </lineage>
</organism>
<dbReference type="PROSITE" id="PS51257">
    <property type="entry name" value="PROKAR_LIPOPROTEIN"/>
    <property type="match status" value="1"/>
</dbReference>
<name>A0A7Z0NBT5_9GAMM</name>
<protein>
    <submittedName>
        <fullName evidence="1">Uncharacterized protein</fullName>
    </submittedName>
</protein>
<keyword evidence="2" id="KW-1185">Reference proteome</keyword>
<proteinExistence type="predicted"/>